<evidence type="ECO:0000256" key="2">
    <source>
        <dbReference type="SAM" id="Phobius"/>
    </source>
</evidence>
<gene>
    <name evidence="4" type="ORF">KY084_07035</name>
</gene>
<proteinExistence type="predicted"/>
<keyword evidence="2" id="KW-1133">Transmembrane helix</keyword>
<evidence type="ECO:0000259" key="3">
    <source>
        <dbReference type="Pfam" id="PF05170"/>
    </source>
</evidence>
<comment type="caution">
    <text evidence="4">The sequence shown here is derived from an EMBL/GenBank/DDBJ whole genome shotgun (WGS) entry which is preliminary data.</text>
</comment>
<accession>A0ABS6XMF9</accession>
<feature type="transmembrane region" description="Helical" evidence="2">
    <location>
        <begin position="12"/>
        <end position="33"/>
    </location>
</feature>
<dbReference type="RefSeq" id="WP_219237903.1">
    <property type="nucleotide sequence ID" value="NZ_JAHWZX010000005.1"/>
</dbReference>
<feature type="compositionally biased region" description="Basic and acidic residues" evidence="1">
    <location>
        <begin position="673"/>
        <end position="685"/>
    </location>
</feature>
<evidence type="ECO:0000256" key="1">
    <source>
        <dbReference type="SAM" id="MobiDB-lite"/>
    </source>
</evidence>
<keyword evidence="5" id="KW-1185">Reference proteome</keyword>
<reference evidence="4 5" key="1">
    <citation type="submission" date="2021-07" db="EMBL/GenBank/DDBJ databases">
        <title>Stakelama flava sp. nov., a novel endophytic bacterium isolated from branch of Kandelia candel.</title>
        <authorList>
            <person name="Tuo L."/>
        </authorList>
    </citation>
    <scope>NUCLEOTIDE SEQUENCE [LARGE SCALE GENOMIC DNA]</scope>
    <source>
        <strain evidence="4 5">CBK3Z-3</strain>
    </source>
</reference>
<name>A0ABS6XMF9_9SPHN</name>
<organism evidence="4 5">
    <name type="scientific">Stakelama flava</name>
    <dbReference type="NCBI Taxonomy" id="2860338"/>
    <lineage>
        <taxon>Bacteria</taxon>
        <taxon>Pseudomonadati</taxon>
        <taxon>Pseudomonadota</taxon>
        <taxon>Alphaproteobacteria</taxon>
        <taxon>Sphingomonadales</taxon>
        <taxon>Sphingomonadaceae</taxon>
        <taxon>Stakelama</taxon>
    </lineage>
</organism>
<dbReference type="EMBL" id="JAHWZX010000005">
    <property type="protein sequence ID" value="MBW4330630.1"/>
    <property type="molecule type" value="Genomic_DNA"/>
</dbReference>
<dbReference type="Pfam" id="PF05170">
    <property type="entry name" value="AsmA"/>
    <property type="match status" value="1"/>
</dbReference>
<sequence length="695" mass="75142">MVPPRWPKPARIALRIVYGVIIAIFLVWLILFITKGRFLKRPFESITSGLSQRQVRVDGDFQLYFNPINITFRAEGLHVRNPDWATKRDFFYADRIDADIATFSFLFGHRRVNTLALDNGSVDLEWDQARTHNSWTFGDSKKKGEPLDLPVVTRARFAGTTLRYRDPQSQLSADIAFDTVNTNDTHFNEAIRLRGTGRARGTAFTLVGALLSPNETVSGGRNRLALNIRSADSRADITGTLPGATQIDGADLHADVRGGNLANLFAVAGVAIPDTRSYHLTSAVTKAGDEWRLTGLKGTFGDSDISGKLTVRLGQPRLKLIGDLSTDKLDIVDVGPFIGYDPNKLATKGASGAVTQVSGHPRVLPDAQLRIDALKNFDADVKYRVRTIRAPNLPVSNVDLALTLDNRLLKLSPLTFDMARGHVSSDIAIDARKNPVLTDYDIRLSPTPMGVLLAGWGVEQSGTSGVLKARIKMTGRGNSVHDSLSHADGRIAIIMPKGTFWARNAQLAEIDIGTFVQKMFENKLKEPVHINCGLIGFTVRNGVAAADPILIDTSKNVMIGRGGFSFRNEAMDLAFRADSKKVSLFSGQSPVGIGGYFAKPSIDPISGDLLARAGSAVGLGLVATPLASVLSFVDIGDAKSAACGPVLAGARANAQRTTKGEKRDDVGNGTTAKSEDGKQDKGDAKKQRKKFLGIF</sequence>
<dbReference type="PANTHER" id="PTHR30441">
    <property type="entry name" value="DUF748 DOMAIN-CONTAINING PROTEIN"/>
    <property type="match status" value="1"/>
</dbReference>
<feature type="region of interest" description="Disordered" evidence="1">
    <location>
        <begin position="652"/>
        <end position="695"/>
    </location>
</feature>
<dbReference type="InterPro" id="IPR007844">
    <property type="entry name" value="AsmA"/>
</dbReference>
<keyword evidence="2" id="KW-0812">Transmembrane</keyword>
<evidence type="ECO:0000313" key="5">
    <source>
        <dbReference type="Proteomes" id="UP001197214"/>
    </source>
</evidence>
<feature type="domain" description="AsmA" evidence="3">
    <location>
        <begin position="244"/>
        <end position="500"/>
    </location>
</feature>
<dbReference type="InterPro" id="IPR052894">
    <property type="entry name" value="AsmA-related"/>
</dbReference>
<dbReference type="PANTHER" id="PTHR30441:SF9">
    <property type="entry name" value="ASMA FAMILY PROTEIN YHJG"/>
    <property type="match status" value="1"/>
</dbReference>
<dbReference type="Proteomes" id="UP001197214">
    <property type="component" value="Unassembled WGS sequence"/>
</dbReference>
<feature type="compositionally biased region" description="Basic residues" evidence="1">
    <location>
        <begin position="686"/>
        <end position="695"/>
    </location>
</feature>
<keyword evidence="2" id="KW-0472">Membrane</keyword>
<protein>
    <submittedName>
        <fullName evidence="4">AsmA family protein</fullName>
    </submittedName>
</protein>
<evidence type="ECO:0000313" key="4">
    <source>
        <dbReference type="EMBL" id="MBW4330630.1"/>
    </source>
</evidence>